<comment type="caution">
    <text evidence="3">The sequence shown here is derived from an EMBL/GenBank/DDBJ whole genome shotgun (WGS) entry which is preliminary data.</text>
</comment>
<gene>
    <name evidence="3" type="ORF">LSCM4_00296</name>
</gene>
<reference evidence="4" key="2">
    <citation type="journal article" date="2021" name="Sci. Data">
        <title>Chromosome-scale genome sequencing, assembly and annotation of six genomes from subfamily Leishmaniinae.</title>
        <authorList>
            <person name="Almutairi H."/>
            <person name="Urbaniak M.D."/>
            <person name="Bates M.D."/>
            <person name="Jariyapan N."/>
            <person name="Kwakye-Nuako G."/>
            <person name="Thomaz Soccol V."/>
            <person name="Al-Salem W.S."/>
            <person name="Dillon R.J."/>
            <person name="Bates P.A."/>
            <person name="Gatherer D."/>
        </authorList>
    </citation>
    <scope>NUCLEOTIDE SEQUENCE [LARGE SCALE GENOMIC DNA]</scope>
</reference>
<dbReference type="GO" id="GO:0003918">
    <property type="term" value="F:DNA topoisomerase type II (double strand cut, ATP-hydrolyzing) activity"/>
    <property type="evidence" value="ECO:0007669"/>
    <property type="project" value="InterPro"/>
</dbReference>
<dbReference type="KEGG" id="loi:92356316"/>
<evidence type="ECO:0000256" key="1">
    <source>
        <dbReference type="SAM" id="MobiDB-lite"/>
    </source>
</evidence>
<sequence>MYSPSRSSLHPHSRAHVRLLHVFLSSPFCHFSHRCALLPIRYSFVGCICVDTEMSNTPASLYCHGAPYHQQLQNHIESLLLLFLRDFCAEGANPARSGYRASHLQAIAQSFYVLQTVQCSAASRREEETSSSLPLAGGGTAHLGVCTERDLYYRNPPLFAPQGQRAAHASVERLCGWLEAVAHVPPHEVCDEPGLSSLFRSPRRLLLRLLKGTQGAASLKPLYTRESLGITAAGRSLLAGPLVLELCDPVELIDVSARGPAGITLTYPLAARMVGCREASSAQATRDGVSSNQSCKLVLIEKESIHHAVLQSMTKSYTPHAHSFVLLCTKGYPCVAARQWLRRVHALWPALELYIMVDGDPHGLCIALTVMGLLGSKGYPPPIASSQPRPTSSSSSPSDAIPASAEAEKLKGLLPLRFLGVCPSLVWSCNFQSAAPLSAGSLGAPASSQGIPITPNDVQVLKRIAAAVQAALASASGASDNAASLRGRHTAIVRDTLQRLQKEVEWMQRARIKCELQFACGPLGPLAFMEQHVQRCDAELSEGY</sequence>
<dbReference type="InterPro" id="IPR036078">
    <property type="entry name" value="Spo11/TopoVI_A_sf"/>
</dbReference>
<dbReference type="EMBL" id="JAFHLR010000036">
    <property type="protein sequence ID" value="KAG5464852.1"/>
    <property type="molecule type" value="Genomic_DNA"/>
</dbReference>
<feature type="compositionally biased region" description="Low complexity" evidence="1">
    <location>
        <begin position="384"/>
        <end position="401"/>
    </location>
</feature>
<organism evidence="3 4">
    <name type="scientific">Leishmania orientalis</name>
    <dbReference type="NCBI Taxonomy" id="2249476"/>
    <lineage>
        <taxon>Eukaryota</taxon>
        <taxon>Discoba</taxon>
        <taxon>Euglenozoa</taxon>
        <taxon>Kinetoplastea</taxon>
        <taxon>Metakinetoplastina</taxon>
        <taxon>Trypanosomatida</taxon>
        <taxon>Trypanosomatidae</taxon>
        <taxon>Leishmaniinae</taxon>
        <taxon>Leishmania</taxon>
    </lineage>
</organism>
<dbReference type="Pfam" id="PF21180">
    <property type="entry name" value="TOP6A-Spo11_Toprim"/>
    <property type="match status" value="1"/>
</dbReference>
<dbReference type="InterPro" id="IPR034136">
    <property type="entry name" value="TOPRIM_Topo6A/Spo11"/>
</dbReference>
<feature type="domain" description="Topoisomerase 6 subunit A/Spo11 TOPRIM" evidence="2">
    <location>
        <begin position="299"/>
        <end position="371"/>
    </location>
</feature>
<dbReference type="PANTHER" id="PTHR10848">
    <property type="entry name" value="MEIOTIC RECOMBINATION PROTEIN SPO11"/>
    <property type="match status" value="1"/>
</dbReference>
<dbReference type="InterPro" id="IPR002815">
    <property type="entry name" value="Spo11/TopoVI_A"/>
</dbReference>
<dbReference type="SUPFAM" id="SSF56726">
    <property type="entry name" value="DNA topoisomerase IV, alpha subunit"/>
    <property type="match status" value="1"/>
</dbReference>
<evidence type="ECO:0000313" key="3">
    <source>
        <dbReference type="EMBL" id="KAG5464852.1"/>
    </source>
</evidence>
<dbReference type="CDD" id="cd00223">
    <property type="entry name" value="TOPRIM_TopoIIB_SPO"/>
    <property type="match status" value="1"/>
</dbReference>
<dbReference type="GO" id="GO:0000706">
    <property type="term" value="P:meiotic DNA double-strand break processing"/>
    <property type="evidence" value="ECO:0007669"/>
    <property type="project" value="TreeGrafter"/>
</dbReference>
<dbReference type="AlphaFoldDB" id="A0A836GCV8"/>
<keyword evidence="4" id="KW-1185">Reference proteome</keyword>
<reference evidence="4" key="1">
    <citation type="journal article" date="2021" name="Microbiol. Resour. Announc.">
        <title>LGAAP: Leishmaniinae Genome Assembly and Annotation Pipeline.</title>
        <authorList>
            <person name="Almutairi H."/>
            <person name="Urbaniak M.D."/>
            <person name="Bates M.D."/>
            <person name="Jariyapan N."/>
            <person name="Kwakye-Nuako G."/>
            <person name="Thomaz-Soccol V."/>
            <person name="Al-Salem W.S."/>
            <person name="Dillon R.J."/>
            <person name="Bates P.A."/>
            <person name="Gatherer D."/>
        </authorList>
    </citation>
    <scope>NUCLEOTIDE SEQUENCE [LARGE SCALE GENOMIC DNA]</scope>
</reference>
<dbReference type="PANTHER" id="PTHR10848:SF0">
    <property type="entry name" value="MEIOTIC RECOMBINATION PROTEIN SPO11"/>
    <property type="match status" value="1"/>
</dbReference>
<accession>A0A836GCV8</accession>
<dbReference type="GO" id="GO:0007131">
    <property type="term" value="P:reciprocal meiotic recombination"/>
    <property type="evidence" value="ECO:0007669"/>
    <property type="project" value="TreeGrafter"/>
</dbReference>
<feature type="region of interest" description="Disordered" evidence="1">
    <location>
        <begin position="381"/>
        <end position="401"/>
    </location>
</feature>
<dbReference type="GeneID" id="92356316"/>
<proteinExistence type="predicted"/>
<evidence type="ECO:0000313" key="4">
    <source>
        <dbReference type="Proteomes" id="UP000674143"/>
    </source>
</evidence>
<dbReference type="Proteomes" id="UP000674143">
    <property type="component" value="Unassembled WGS sequence"/>
</dbReference>
<dbReference type="RefSeq" id="XP_067058483.1">
    <property type="nucleotide sequence ID" value="XM_067202382.1"/>
</dbReference>
<name>A0A836GCV8_9TRYP</name>
<dbReference type="GO" id="GO:0003677">
    <property type="term" value="F:DNA binding"/>
    <property type="evidence" value="ECO:0007669"/>
    <property type="project" value="InterPro"/>
</dbReference>
<dbReference type="GO" id="GO:0042138">
    <property type="term" value="P:meiotic DNA double-strand break formation"/>
    <property type="evidence" value="ECO:0007669"/>
    <property type="project" value="TreeGrafter"/>
</dbReference>
<protein>
    <recommendedName>
        <fullName evidence="2">Topoisomerase 6 subunit A/Spo11 TOPRIM domain-containing protein</fullName>
    </recommendedName>
</protein>
<evidence type="ECO:0000259" key="2">
    <source>
        <dbReference type="Pfam" id="PF21180"/>
    </source>
</evidence>
<dbReference type="Gene3D" id="3.40.1360.10">
    <property type="match status" value="1"/>
</dbReference>
<dbReference type="GO" id="GO:0000228">
    <property type="term" value="C:nuclear chromosome"/>
    <property type="evidence" value="ECO:0007669"/>
    <property type="project" value="TreeGrafter"/>
</dbReference>